<dbReference type="GeneID" id="92850406"/>
<dbReference type="EMBL" id="AAVN02000008">
    <property type="protein sequence ID" value="EBA38987.1"/>
    <property type="molecule type" value="Genomic_DNA"/>
</dbReference>
<reference evidence="1 3" key="1">
    <citation type="submission" date="2007-01" db="EMBL/GenBank/DDBJ databases">
        <title>Draft genome sequence of Collinsella aerofaciens (ATCC 25986).</title>
        <authorList>
            <person name="Sudarsanam P."/>
            <person name="Ley R."/>
            <person name="Guruge J."/>
            <person name="Turnbaugh P.J."/>
            <person name="Mahowald M."/>
            <person name="Liep D."/>
            <person name="Gordon J."/>
        </authorList>
    </citation>
    <scope>NUCLEOTIDE SEQUENCE [LARGE SCALE GENOMIC DNA]</scope>
    <source>
        <strain evidence="1">ATCC 25986</strain>
        <strain evidence="3">ATCC 25986 / DSM 3979 / JCM 10188 / KCTC 3647 / NCTC 11838 / VPI 1003</strain>
    </source>
</reference>
<dbReference type="RefSeq" id="WP_006235761.1">
    <property type="nucleotide sequence ID" value="NZ_AAVN02000008.1"/>
</dbReference>
<reference evidence="2 4" key="3">
    <citation type="submission" date="2020-01" db="EMBL/GenBank/DDBJ databases">
        <title>Complete genome sequence of Collinsella aerofaciens JCM 10188(T).</title>
        <authorList>
            <person name="Tourlousse D.M."/>
            <person name="Sakamoto M."/>
            <person name="Miura T."/>
            <person name="Narita K."/>
            <person name="Ohashi A."/>
            <person name="Uchino Y."/>
            <person name="Yamazoe A."/>
            <person name="Kameyama K."/>
            <person name="Terauchi J."/>
            <person name="Ohkuma M."/>
            <person name="Kawasaki H."/>
            <person name="Sekiguchi Y."/>
        </authorList>
    </citation>
    <scope>NUCLEOTIDE SEQUENCE [LARGE SCALE GENOMIC DNA]</scope>
    <source>
        <strain evidence="2 4">JCM 10188</strain>
    </source>
</reference>
<dbReference type="Proteomes" id="UP000002979">
    <property type="component" value="Unassembled WGS sequence"/>
</dbReference>
<dbReference type="Proteomes" id="UP000464211">
    <property type="component" value="Chromosome"/>
</dbReference>
<dbReference type="EMBL" id="CP048433">
    <property type="protein sequence ID" value="QIA34213.1"/>
    <property type="molecule type" value="Genomic_DNA"/>
</dbReference>
<evidence type="ECO:0000313" key="2">
    <source>
        <dbReference type="EMBL" id="QIA34213.1"/>
    </source>
</evidence>
<organism evidence="1 3">
    <name type="scientific">Collinsella aerofaciens (strain ATCC 25986 / DSM 3979 / JCM 10188 / KCTC 3647 / NCTC 11838 / VPI 1003)</name>
    <dbReference type="NCBI Taxonomy" id="411903"/>
    <lineage>
        <taxon>Bacteria</taxon>
        <taxon>Bacillati</taxon>
        <taxon>Actinomycetota</taxon>
        <taxon>Coriobacteriia</taxon>
        <taxon>Coriobacteriales</taxon>
        <taxon>Coriobacteriaceae</taxon>
        <taxon>Collinsella</taxon>
    </lineage>
</organism>
<evidence type="ECO:0000313" key="1">
    <source>
        <dbReference type="EMBL" id="EBA38987.1"/>
    </source>
</evidence>
<reference evidence="1 3" key="2">
    <citation type="submission" date="2007-04" db="EMBL/GenBank/DDBJ databases">
        <authorList>
            <person name="Fulton L."/>
            <person name="Clifton S."/>
            <person name="Fulton B."/>
            <person name="Xu J."/>
            <person name="Minx P."/>
            <person name="Mardis E.R."/>
            <person name="Wilson R.K."/>
        </authorList>
    </citation>
    <scope>NUCLEOTIDE SEQUENCE [LARGE SCALE GENOMIC DNA]</scope>
    <source>
        <strain evidence="1">ATCC 25986</strain>
        <strain evidence="3">ATCC 25986 / DSM 3979 / JCM 10188 / KCTC 3647 / NCTC 11838 / VPI 1003</strain>
    </source>
</reference>
<sequence length="146" mass="17006">MPKVTGCGEIEEIERGKVHRIRHHLGKDPATRKYIRSPKRTVHGTKSDVRRALEEYRRELESGFANPDKVTAPELGWRWHEQRKLLKNLSPLTHKTDECELKKAERWFAGVLVSDLSLLNMVYADPREEHGMSQRGVHKLNAVMFR</sequence>
<protein>
    <submittedName>
        <fullName evidence="1">Uncharacterized protein</fullName>
    </submittedName>
</protein>
<name>A4EBM7_COLAA</name>
<evidence type="ECO:0000313" key="4">
    <source>
        <dbReference type="Proteomes" id="UP000464211"/>
    </source>
</evidence>
<dbReference type="AlphaFoldDB" id="A4EBM7"/>
<evidence type="ECO:0000313" key="3">
    <source>
        <dbReference type="Proteomes" id="UP000002979"/>
    </source>
</evidence>
<accession>A4EBM7</accession>
<gene>
    <name evidence="1" type="ORF">COLAER_01848</name>
    <name evidence="2" type="ORF">GXM19_08225</name>
</gene>
<proteinExistence type="predicted"/>